<dbReference type="InterPro" id="IPR001841">
    <property type="entry name" value="Znf_RING"/>
</dbReference>
<accession>A0A396JGC3</accession>
<dbReference type="Pfam" id="PF13920">
    <property type="entry name" value="zf-C3HC4_3"/>
    <property type="match status" value="1"/>
</dbReference>
<dbReference type="EMBL" id="PSQE01000001">
    <property type="protein sequence ID" value="RHN77259.1"/>
    <property type="molecule type" value="Genomic_DNA"/>
</dbReference>
<feature type="transmembrane region" description="Helical" evidence="5">
    <location>
        <begin position="263"/>
        <end position="281"/>
    </location>
</feature>
<keyword evidence="2 4" id="KW-0863">Zinc-finger</keyword>
<evidence type="ECO:0000256" key="5">
    <source>
        <dbReference type="SAM" id="Phobius"/>
    </source>
</evidence>
<proteinExistence type="predicted"/>
<dbReference type="AlphaFoldDB" id="A0A396JGC3"/>
<dbReference type="Proteomes" id="UP000265566">
    <property type="component" value="Chromosome 1"/>
</dbReference>
<reference evidence="8" key="1">
    <citation type="journal article" date="2018" name="Nat. Plants">
        <title>Whole-genome landscape of Medicago truncatula symbiotic genes.</title>
        <authorList>
            <person name="Pecrix Y."/>
            <person name="Staton S.E."/>
            <person name="Sallet E."/>
            <person name="Lelandais-Briere C."/>
            <person name="Moreau S."/>
            <person name="Carrere S."/>
            <person name="Blein T."/>
            <person name="Jardinaud M.F."/>
            <person name="Latrasse D."/>
            <person name="Zouine M."/>
            <person name="Zahm M."/>
            <person name="Kreplak J."/>
            <person name="Mayjonade B."/>
            <person name="Satge C."/>
            <person name="Perez M."/>
            <person name="Cauet S."/>
            <person name="Marande W."/>
            <person name="Chantry-Darmon C."/>
            <person name="Lopez-Roques C."/>
            <person name="Bouchez O."/>
            <person name="Berard A."/>
            <person name="Debelle F."/>
            <person name="Munos S."/>
            <person name="Bendahmane A."/>
            <person name="Berges H."/>
            <person name="Niebel A."/>
            <person name="Buitink J."/>
            <person name="Frugier F."/>
            <person name="Benhamed M."/>
            <person name="Crespi M."/>
            <person name="Gouzy J."/>
            <person name="Gamas P."/>
        </authorList>
    </citation>
    <scope>NUCLEOTIDE SEQUENCE [LARGE SCALE GENOMIC DNA]</scope>
    <source>
        <strain evidence="8">cv. Jemalong A17</strain>
    </source>
</reference>
<evidence type="ECO:0000256" key="3">
    <source>
        <dbReference type="ARBA" id="ARBA00022833"/>
    </source>
</evidence>
<evidence type="ECO:0000256" key="1">
    <source>
        <dbReference type="ARBA" id="ARBA00022723"/>
    </source>
</evidence>
<dbReference type="PROSITE" id="PS50089">
    <property type="entry name" value="ZF_RING_2"/>
    <property type="match status" value="1"/>
</dbReference>
<keyword evidence="3" id="KW-0862">Zinc</keyword>
<dbReference type="InterPro" id="IPR032008">
    <property type="entry name" value="APD1-4_N"/>
</dbReference>
<feature type="transmembrane region" description="Helical" evidence="5">
    <location>
        <begin position="36"/>
        <end position="58"/>
    </location>
</feature>
<keyword evidence="5" id="KW-0472">Membrane</keyword>
<name>A0A396JGC3_MEDTR</name>
<sequence>MQRSLWLPFPNPSTYQSSMVPIQTQSQYSIGWQDTMAFFIATFTIYLCVSTSILYGFYGDARLILGPSSSRLIQSRSFFVDQIEVTNEYTNANNDIHLYAFNEKPELNSEINWTTSKFLVVEAYSRKGISLWLNEGSTICLRWEAEASSLNKLEGIVIKGEKRFEKLEPNNGKRAEYIVEEDDRYQIGILNMNARNIILTLHINVSAKIYDTTKATNKCSTRNGSCKLDLFFPITYYLVLTAPKNGNDDDDAWFVEISFMARVFSYIILLGVFMIVIFMILKCLGADYGEIHNVAEAQEVTETEPLMQPNPVTYGTNIFHEKEETNSDVSEELYDEKLCIICFDEQRNCFFVPCGHCATCYDCAQRIMDEESNSTLTDQIANPKSKVCPVCRRVINKVKRLF</sequence>
<dbReference type="Gene3D" id="3.30.40.10">
    <property type="entry name" value="Zinc/RING finger domain, C3HC4 (zinc finger)"/>
    <property type="match status" value="1"/>
</dbReference>
<dbReference type="GO" id="GO:0008270">
    <property type="term" value="F:zinc ion binding"/>
    <property type="evidence" value="ECO:0007669"/>
    <property type="project" value="UniProtKB-KW"/>
</dbReference>
<evidence type="ECO:0000259" key="6">
    <source>
        <dbReference type="PROSITE" id="PS50089"/>
    </source>
</evidence>
<evidence type="ECO:0000313" key="7">
    <source>
        <dbReference type="EMBL" id="RHN77259.1"/>
    </source>
</evidence>
<dbReference type="Pfam" id="PF16041">
    <property type="entry name" value="APD1-4_M"/>
    <property type="match status" value="1"/>
</dbReference>
<evidence type="ECO:0000256" key="2">
    <source>
        <dbReference type="ARBA" id="ARBA00022771"/>
    </source>
</evidence>
<dbReference type="Pfam" id="PF16040">
    <property type="entry name" value="APD1-4_N"/>
    <property type="match status" value="1"/>
</dbReference>
<gene>
    <name evidence="7" type="ORF">MtrunA17_Chr1g0152861</name>
</gene>
<keyword evidence="1" id="KW-0479">Metal-binding</keyword>
<evidence type="ECO:0000313" key="8">
    <source>
        <dbReference type="Proteomes" id="UP000265566"/>
    </source>
</evidence>
<dbReference type="InterPro" id="IPR013083">
    <property type="entry name" value="Znf_RING/FYVE/PHD"/>
</dbReference>
<keyword evidence="5" id="KW-0812">Transmembrane</keyword>
<dbReference type="PANTHER" id="PTHR46858:SF6">
    <property type="entry name" value="LIGASE, PUTATIVE-RELATED"/>
    <property type="match status" value="1"/>
</dbReference>
<dbReference type="SUPFAM" id="SSF57850">
    <property type="entry name" value="RING/U-box"/>
    <property type="match status" value="1"/>
</dbReference>
<feature type="domain" description="RING-type" evidence="6">
    <location>
        <begin position="339"/>
        <end position="392"/>
    </location>
</feature>
<evidence type="ECO:0000256" key="4">
    <source>
        <dbReference type="PROSITE-ProRule" id="PRU00175"/>
    </source>
</evidence>
<protein>
    <submittedName>
        <fullName evidence="7">Putative transcription factor C2H2 family</fullName>
    </submittedName>
</protein>
<dbReference type="InterPro" id="IPR032010">
    <property type="entry name" value="APD1-4_M"/>
</dbReference>
<dbReference type="PANTHER" id="PTHR46858">
    <property type="entry name" value="OS05G0521000 PROTEIN"/>
    <property type="match status" value="1"/>
</dbReference>
<comment type="caution">
    <text evidence="7">The sequence shown here is derived from an EMBL/GenBank/DDBJ whole genome shotgun (WGS) entry which is preliminary data.</text>
</comment>
<dbReference type="SMART" id="SM00184">
    <property type="entry name" value="RING"/>
    <property type="match status" value="1"/>
</dbReference>
<dbReference type="Gramene" id="rna697">
    <property type="protein sequence ID" value="RHN77259.1"/>
    <property type="gene ID" value="gene697"/>
</dbReference>
<organism evidence="7 8">
    <name type="scientific">Medicago truncatula</name>
    <name type="common">Barrel medic</name>
    <name type="synonym">Medicago tribuloides</name>
    <dbReference type="NCBI Taxonomy" id="3880"/>
    <lineage>
        <taxon>Eukaryota</taxon>
        <taxon>Viridiplantae</taxon>
        <taxon>Streptophyta</taxon>
        <taxon>Embryophyta</taxon>
        <taxon>Tracheophyta</taxon>
        <taxon>Spermatophyta</taxon>
        <taxon>Magnoliopsida</taxon>
        <taxon>eudicotyledons</taxon>
        <taxon>Gunneridae</taxon>
        <taxon>Pentapetalae</taxon>
        <taxon>rosids</taxon>
        <taxon>fabids</taxon>
        <taxon>Fabales</taxon>
        <taxon>Fabaceae</taxon>
        <taxon>Papilionoideae</taxon>
        <taxon>50 kb inversion clade</taxon>
        <taxon>NPAAA clade</taxon>
        <taxon>Hologalegina</taxon>
        <taxon>IRL clade</taxon>
        <taxon>Trifolieae</taxon>
        <taxon>Medicago</taxon>
    </lineage>
</organism>
<keyword evidence="5" id="KW-1133">Transmembrane helix</keyword>